<dbReference type="InterPro" id="IPR027417">
    <property type="entry name" value="P-loop_NTPase"/>
</dbReference>
<proteinExistence type="predicted"/>
<reference evidence="1" key="1">
    <citation type="journal article" date="2015" name="Nature">
        <title>Complex archaea that bridge the gap between prokaryotes and eukaryotes.</title>
        <authorList>
            <person name="Spang A."/>
            <person name="Saw J.H."/>
            <person name="Jorgensen S.L."/>
            <person name="Zaremba-Niedzwiedzka K."/>
            <person name="Martijn J."/>
            <person name="Lind A.E."/>
            <person name="van Eijk R."/>
            <person name="Schleper C."/>
            <person name="Guy L."/>
            <person name="Ettema T.J."/>
        </authorList>
    </citation>
    <scope>NUCLEOTIDE SEQUENCE</scope>
</reference>
<dbReference type="EMBL" id="LAZR01056456">
    <property type="protein sequence ID" value="KKK74153.1"/>
    <property type="molecule type" value="Genomic_DNA"/>
</dbReference>
<evidence type="ECO:0000313" key="1">
    <source>
        <dbReference type="EMBL" id="KKK74153.1"/>
    </source>
</evidence>
<sequence>MATAPSSVKQAVRTPQFRIETVERKERYLKLLIYGNYGVGKTTLAASAMLVASMRDVLMISAEAGDLSVVDMKGLDAITIKDFKALGYINEFLKQHCKARNADDEKELIKLEAYNRDVEPAKIKKAKP</sequence>
<comment type="caution">
    <text evidence="1">The sequence shown here is derived from an EMBL/GenBank/DDBJ whole genome shotgun (WGS) entry which is preliminary data.</text>
</comment>
<accession>A0A0F8XYQ6</accession>
<dbReference type="Gene3D" id="3.40.50.300">
    <property type="entry name" value="P-loop containing nucleotide triphosphate hydrolases"/>
    <property type="match status" value="1"/>
</dbReference>
<dbReference type="Pfam" id="PF13479">
    <property type="entry name" value="AAA_24"/>
    <property type="match status" value="1"/>
</dbReference>
<name>A0A0F8XYQ6_9ZZZZ</name>
<gene>
    <name evidence="1" type="ORF">LCGC14_2886620</name>
</gene>
<organism evidence="1">
    <name type="scientific">marine sediment metagenome</name>
    <dbReference type="NCBI Taxonomy" id="412755"/>
    <lineage>
        <taxon>unclassified sequences</taxon>
        <taxon>metagenomes</taxon>
        <taxon>ecological metagenomes</taxon>
    </lineage>
</organism>
<dbReference type="AlphaFoldDB" id="A0A0F8XYQ6"/>
<protein>
    <submittedName>
        <fullName evidence="1">Uncharacterized protein</fullName>
    </submittedName>
</protein>